<reference evidence="2" key="1">
    <citation type="submission" date="2020-08" db="EMBL/GenBank/DDBJ databases">
        <title>Multicomponent nature underlies the extraordinary mechanical properties of spider dragline silk.</title>
        <authorList>
            <person name="Kono N."/>
            <person name="Nakamura H."/>
            <person name="Mori M."/>
            <person name="Yoshida Y."/>
            <person name="Ohtoshi R."/>
            <person name="Malay A.D."/>
            <person name="Moran D.A.P."/>
            <person name="Tomita M."/>
            <person name="Numata K."/>
            <person name="Arakawa K."/>
        </authorList>
    </citation>
    <scope>NUCLEOTIDE SEQUENCE</scope>
</reference>
<name>A0A8X7BPQ5_9ARAC</name>
<comment type="caution">
    <text evidence="2">The sequence shown here is derived from an EMBL/GenBank/DDBJ whole genome shotgun (WGS) entry which is preliminary data.</text>
</comment>
<dbReference type="EMBL" id="BMAV01001630">
    <property type="protein sequence ID" value="GFY40036.1"/>
    <property type="molecule type" value="Genomic_DNA"/>
</dbReference>
<protein>
    <submittedName>
        <fullName evidence="2">Uncharacterized protein</fullName>
    </submittedName>
</protein>
<gene>
    <name evidence="2" type="ORF">TNIN_425801</name>
</gene>
<feature type="region of interest" description="Disordered" evidence="1">
    <location>
        <begin position="1"/>
        <end position="37"/>
    </location>
</feature>
<sequence length="110" mass="12248">MFFPRPNPSPDQSAREKKTLKKSTIHHSNSNHPYLSTERGLHIASDAVHSFYKSKPTDEYSPPGDAFKTCCIISATRSPNGVNGFRKHVPHEKLRRTDGPEMVGAVMSVT</sequence>
<evidence type="ECO:0000313" key="2">
    <source>
        <dbReference type="EMBL" id="GFY40036.1"/>
    </source>
</evidence>
<organism evidence="2 3">
    <name type="scientific">Trichonephila inaurata madagascariensis</name>
    <dbReference type="NCBI Taxonomy" id="2747483"/>
    <lineage>
        <taxon>Eukaryota</taxon>
        <taxon>Metazoa</taxon>
        <taxon>Ecdysozoa</taxon>
        <taxon>Arthropoda</taxon>
        <taxon>Chelicerata</taxon>
        <taxon>Arachnida</taxon>
        <taxon>Araneae</taxon>
        <taxon>Araneomorphae</taxon>
        <taxon>Entelegynae</taxon>
        <taxon>Araneoidea</taxon>
        <taxon>Nephilidae</taxon>
        <taxon>Trichonephila</taxon>
        <taxon>Trichonephila inaurata</taxon>
    </lineage>
</organism>
<dbReference type="AlphaFoldDB" id="A0A8X7BPQ5"/>
<proteinExistence type="predicted"/>
<dbReference type="Proteomes" id="UP000886998">
    <property type="component" value="Unassembled WGS sequence"/>
</dbReference>
<evidence type="ECO:0000256" key="1">
    <source>
        <dbReference type="SAM" id="MobiDB-lite"/>
    </source>
</evidence>
<evidence type="ECO:0000313" key="3">
    <source>
        <dbReference type="Proteomes" id="UP000886998"/>
    </source>
</evidence>
<accession>A0A8X7BPQ5</accession>
<keyword evidence="3" id="KW-1185">Reference proteome</keyword>